<evidence type="ECO:0000313" key="3">
    <source>
        <dbReference type="EMBL" id="SEG14236.1"/>
    </source>
</evidence>
<evidence type="ECO:0000313" key="4">
    <source>
        <dbReference type="Proteomes" id="UP000236723"/>
    </source>
</evidence>
<feature type="domain" description="SGNH hydrolase-type esterase" evidence="2">
    <location>
        <begin position="55"/>
        <end position="277"/>
    </location>
</feature>
<accession>A0A1H5XSK8</accession>
<organism evidence="3 4">
    <name type="scientific">Thermomonospora echinospora</name>
    <dbReference type="NCBI Taxonomy" id="1992"/>
    <lineage>
        <taxon>Bacteria</taxon>
        <taxon>Bacillati</taxon>
        <taxon>Actinomycetota</taxon>
        <taxon>Actinomycetes</taxon>
        <taxon>Streptosporangiales</taxon>
        <taxon>Thermomonosporaceae</taxon>
        <taxon>Thermomonospora</taxon>
    </lineage>
</organism>
<dbReference type="SUPFAM" id="SSF52266">
    <property type="entry name" value="SGNH hydrolase"/>
    <property type="match status" value="1"/>
</dbReference>
<reference evidence="4" key="1">
    <citation type="submission" date="2016-10" db="EMBL/GenBank/DDBJ databases">
        <authorList>
            <person name="Varghese N."/>
            <person name="Submissions S."/>
        </authorList>
    </citation>
    <scope>NUCLEOTIDE SEQUENCE [LARGE SCALE GENOMIC DNA]</scope>
    <source>
        <strain evidence="4">DSM 43163</strain>
    </source>
</reference>
<dbReference type="InterPro" id="IPR051532">
    <property type="entry name" value="Ester_Hydrolysis_Enzymes"/>
</dbReference>
<keyword evidence="4" id="KW-1185">Reference proteome</keyword>
<feature type="chain" id="PRO_5009289764" evidence="1">
    <location>
        <begin position="30"/>
        <end position="300"/>
    </location>
</feature>
<name>A0A1H5XSK8_9ACTN</name>
<evidence type="ECO:0000256" key="1">
    <source>
        <dbReference type="SAM" id="SignalP"/>
    </source>
</evidence>
<gene>
    <name evidence="3" type="ORF">SAMN04489712_103372</name>
</gene>
<protein>
    <submittedName>
        <fullName evidence="3">Lysophospholipase L1</fullName>
    </submittedName>
</protein>
<dbReference type="Gene3D" id="3.40.50.1110">
    <property type="entry name" value="SGNH hydrolase"/>
    <property type="match status" value="1"/>
</dbReference>
<sequence length="300" mass="32571">MARRAPHPAVSAGLAFALALGLSPAAASAAEAAPLALTRPDAGTARPAVPYRMAALGDSITRGYNSCGWFFDCVRRSWATGSYGGIDSHYLRLRARNGALAAHNNAVTGAKVAMLAGQADAAVSQRAEYVTILIGANDACTSTVAGMTSVAAYEARFRAGMQTLRDGLPSARIFVSSIPDLRWLWRAGRDNRAARAAWSRLRVCQSMLTDPISTDIEDVERRRDVRRRVIAYNEVMGRVCAQDARCRFDDGAVFSHPFTLDQVSRWDYFHPNARGQATLARVTYAKSFWSAAALARRRDA</sequence>
<dbReference type="Proteomes" id="UP000236723">
    <property type="component" value="Unassembled WGS sequence"/>
</dbReference>
<evidence type="ECO:0000259" key="2">
    <source>
        <dbReference type="Pfam" id="PF13472"/>
    </source>
</evidence>
<dbReference type="PANTHER" id="PTHR30383">
    <property type="entry name" value="THIOESTERASE 1/PROTEASE 1/LYSOPHOSPHOLIPASE L1"/>
    <property type="match status" value="1"/>
</dbReference>
<dbReference type="PANTHER" id="PTHR30383:SF5">
    <property type="entry name" value="SGNH HYDROLASE-TYPE ESTERASE DOMAIN-CONTAINING PROTEIN"/>
    <property type="match status" value="1"/>
</dbReference>
<dbReference type="InterPro" id="IPR013830">
    <property type="entry name" value="SGNH_hydro"/>
</dbReference>
<feature type="signal peptide" evidence="1">
    <location>
        <begin position="1"/>
        <end position="29"/>
    </location>
</feature>
<dbReference type="InterPro" id="IPR036514">
    <property type="entry name" value="SGNH_hydro_sf"/>
</dbReference>
<dbReference type="EMBL" id="FNVO01000003">
    <property type="protein sequence ID" value="SEG14236.1"/>
    <property type="molecule type" value="Genomic_DNA"/>
</dbReference>
<dbReference type="Pfam" id="PF13472">
    <property type="entry name" value="Lipase_GDSL_2"/>
    <property type="match status" value="1"/>
</dbReference>
<dbReference type="RefSeq" id="WP_235017732.1">
    <property type="nucleotide sequence ID" value="NZ_FNVO01000003.1"/>
</dbReference>
<dbReference type="AlphaFoldDB" id="A0A1H5XSK8"/>
<keyword evidence="1" id="KW-0732">Signal</keyword>
<dbReference type="GO" id="GO:0004622">
    <property type="term" value="F:phosphatidylcholine lysophospholipase activity"/>
    <property type="evidence" value="ECO:0007669"/>
    <property type="project" value="TreeGrafter"/>
</dbReference>
<proteinExistence type="predicted"/>